<dbReference type="Proteomes" id="UP000007076">
    <property type="component" value="Chromosome"/>
</dbReference>
<proteinExistence type="predicted"/>
<feature type="region of interest" description="Disordered" evidence="1">
    <location>
        <begin position="28"/>
        <end position="63"/>
    </location>
</feature>
<accession>E4NJD5</accession>
<keyword evidence="2" id="KW-0732">Signal</keyword>
<dbReference type="EMBL" id="AP010968">
    <property type="protein sequence ID" value="BAJ33083.1"/>
    <property type="molecule type" value="Genomic_DNA"/>
</dbReference>
<dbReference type="PROSITE" id="PS51257">
    <property type="entry name" value="PROKAR_LIPOPROTEIN"/>
    <property type="match status" value="1"/>
</dbReference>
<dbReference type="HOGENOM" id="CLU_1371558_0_0_11"/>
<reference evidence="3 4" key="1">
    <citation type="journal article" date="2010" name="DNA Res.">
        <title>Genome sequence of Kitasatospora setae NBRC 14216T: an evolutionary snapshot of the family Streptomycetaceae.</title>
        <authorList>
            <person name="Ichikawa N."/>
            <person name="Oguchi A."/>
            <person name="Ikeda H."/>
            <person name="Ishikawa J."/>
            <person name="Kitani S."/>
            <person name="Watanabe Y."/>
            <person name="Nakamura S."/>
            <person name="Katano Y."/>
            <person name="Kishi E."/>
            <person name="Sasagawa M."/>
            <person name="Ankai A."/>
            <person name="Fukui S."/>
            <person name="Hashimoto Y."/>
            <person name="Kamata S."/>
            <person name="Otoguro M."/>
            <person name="Tanikawa S."/>
            <person name="Nihira T."/>
            <person name="Horinouchi S."/>
            <person name="Ohnishi Y."/>
            <person name="Hayakawa M."/>
            <person name="Kuzuyama T."/>
            <person name="Arisawa A."/>
            <person name="Nomoto F."/>
            <person name="Miura H."/>
            <person name="Takahashi Y."/>
            <person name="Fujita N."/>
        </authorList>
    </citation>
    <scope>NUCLEOTIDE SEQUENCE [LARGE SCALE GENOMIC DNA]</scope>
    <source>
        <strain evidence="4">ATCC 33774 / DSM 43861 / JCM 3304 / KCC A-0304 / NBRC 14216 / KM-6054</strain>
    </source>
</reference>
<evidence type="ECO:0000313" key="3">
    <source>
        <dbReference type="EMBL" id="BAJ33083.1"/>
    </source>
</evidence>
<organism evidence="3 4">
    <name type="scientific">Kitasatospora setae (strain ATCC 33774 / DSM 43861 / JCM 3304 / KCC A-0304 / NBRC 14216 / KM-6054)</name>
    <name type="common">Streptomyces setae</name>
    <dbReference type="NCBI Taxonomy" id="452652"/>
    <lineage>
        <taxon>Bacteria</taxon>
        <taxon>Bacillati</taxon>
        <taxon>Actinomycetota</taxon>
        <taxon>Actinomycetes</taxon>
        <taxon>Kitasatosporales</taxon>
        <taxon>Streptomycetaceae</taxon>
        <taxon>Kitasatospora</taxon>
    </lineage>
</organism>
<dbReference type="RefSeq" id="WP_014140374.1">
    <property type="nucleotide sequence ID" value="NC_016109.1"/>
</dbReference>
<dbReference type="PATRIC" id="fig|452652.3.peg.7370"/>
<dbReference type="eggNOG" id="ENOG5031UQ6">
    <property type="taxonomic scope" value="Bacteria"/>
</dbReference>
<feature type="region of interest" description="Disordered" evidence="1">
    <location>
        <begin position="79"/>
        <end position="100"/>
    </location>
</feature>
<feature type="compositionally biased region" description="Basic and acidic residues" evidence="1">
    <location>
        <begin position="52"/>
        <end position="63"/>
    </location>
</feature>
<evidence type="ECO:0008006" key="5">
    <source>
        <dbReference type="Google" id="ProtNLM"/>
    </source>
</evidence>
<dbReference type="KEGG" id="ksk:KSE_73280"/>
<gene>
    <name evidence="3" type="ordered locus">KSE_73280</name>
</gene>
<protein>
    <recommendedName>
        <fullName evidence="5">Lipoprotein</fullName>
    </recommendedName>
</protein>
<evidence type="ECO:0000256" key="1">
    <source>
        <dbReference type="SAM" id="MobiDB-lite"/>
    </source>
</evidence>
<evidence type="ECO:0000313" key="4">
    <source>
        <dbReference type="Proteomes" id="UP000007076"/>
    </source>
</evidence>
<feature type="signal peptide" evidence="2">
    <location>
        <begin position="1"/>
        <end position="30"/>
    </location>
</feature>
<sequence length="204" mass="20684">MIRPTLSATAATLAVAALLGGLTGCGSTRAAGSSGAPGAQTSAQAEAQRQYAEQRRQAEAAHDRAFPAVAAACAGKEATMPPSTPAAGSSGGHQPENPKYGENHAYLKMTSITPLQQCRGNEHASRLSVEAARQPPAGPEQAKALLTRLGYPEARVGQSADGVRFSFSVPGVGPCLSGVLSATPRIEVHGAYVEGGCETPQGGH</sequence>
<keyword evidence="4" id="KW-1185">Reference proteome</keyword>
<feature type="chain" id="PRO_5003186777" description="Lipoprotein" evidence="2">
    <location>
        <begin position="31"/>
        <end position="204"/>
    </location>
</feature>
<dbReference type="AlphaFoldDB" id="E4NJD5"/>
<evidence type="ECO:0000256" key="2">
    <source>
        <dbReference type="SAM" id="SignalP"/>
    </source>
</evidence>
<name>E4NJD5_KITSK</name>